<sequence>MDKNGIPGQTDSEDCFVELYSLYSLCIGGTLYPLKERQTDMEIKQWLHKKKIDHAAICRHWRRLLLDARVYMSADVRSDHHLVIWAFTIKLMKTI</sequence>
<gene>
    <name evidence="1" type="ORF">KIL84_021386</name>
</gene>
<keyword evidence="2" id="KW-1185">Reference proteome</keyword>
<dbReference type="EMBL" id="JAHDVG010000478">
    <property type="protein sequence ID" value="KAH1174972.1"/>
    <property type="molecule type" value="Genomic_DNA"/>
</dbReference>
<organism evidence="1 2">
    <name type="scientific">Mauremys mutica</name>
    <name type="common">yellowpond turtle</name>
    <dbReference type="NCBI Taxonomy" id="74926"/>
    <lineage>
        <taxon>Eukaryota</taxon>
        <taxon>Metazoa</taxon>
        <taxon>Chordata</taxon>
        <taxon>Craniata</taxon>
        <taxon>Vertebrata</taxon>
        <taxon>Euteleostomi</taxon>
        <taxon>Archelosauria</taxon>
        <taxon>Testudinata</taxon>
        <taxon>Testudines</taxon>
        <taxon>Cryptodira</taxon>
        <taxon>Durocryptodira</taxon>
        <taxon>Testudinoidea</taxon>
        <taxon>Geoemydidae</taxon>
        <taxon>Geoemydinae</taxon>
        <taxon>Mauremys</taxon>
    </lineage>
</organism>
<reference evidence="1" key="1">
    <citation type="submission" date="2021-09" db="EMBL/GenBank/DDBJ databases">
        <title>The genome of Mauremys mutica provides insights into the evolution of semi-aquatic lifestyle.</title>
        <authorList>
            <person name="Gong S."/>
            <person name="Gao Y."/>
        </authorList>
    </citation>
    <scope>NUCLEOTIDE SEQUENCE</scope>
    <source>
        <strain evidence="1">MM-2020</strain>
        <tissue evidence="1">Muscle</tissue>
    </source>
</reference>
<name>A0A9D4ASW3_9SAUR</name>
<accession>A0A9D4ASW3</accession>
<dbReference type="AlphaFoldDB" id="A0A9D4ASW3"/>
<comment type="caution">
    <text evidence="1">The sequence shown here is derived from an EMBL/GenBank/DDBJ whole genome shotgun (WGS) entry which is preliminary data.</text>
</comment>
<evidence type="ECO:0000313" key="1">
    <source>
        <dbReference type="EMBL" id="KAH1174972.1"/>
    </source>
</evidence>
<evidence type="ECO:0000313" key="2">
    <source>
        <dbReference type="Proteomes" id="UP000827986"/>
    </source>
</evidence>
<protein>
    <submittedName>
        <fullName evidence="1">Uncharacterized protein</fullName>
    </submittedName>
</protein>
<proteinExistence type="predicted"/>
<dbReference type="Proteomes" id="UP000827986">
    <property type="component" value="Unassembled WGS sequence"/>
</dbReference>